<gene>
    <name evidence="1" type="ORF">BACOVA_02739</name>
</gene>
<dbReference type="EMBL" id="AAXF02000049">
    <property type="protein sequence ID" value="EDO11530.1"/>
    <property type="molecule type" value="Genomic_DNA"/>
</dbReference>
<reference evidence="1 2" key="1">
    <citation type="submission" date="2007-03" db="EMBL/GenBank/DDBJ databases">
        <authorList>
            <person name="Fulton L."/>
            <person name="Clifton S."/>
            <person name="Fulton B."/>
            <person name="Xu J."/>
            <person name="Minx P."/>
            <person name="Pepin K.H."/>
            <person name="Johnson M."/>
            <person name="Thiruvilangam P."/>
            <person name="Bhonagiri V."/>
            <person name="Nash W.E."/>
            <person name="Mardis E.R."/>
            <person name="Wilson R.K."/>
        </authorList>
    </citation>
    <scope>NUCLEOTIDE SEQUENCE [LARGE SCALE GENOMIC DNA]</scope>
    <source>
        <strain evidence="2">ATCC 8483 / DSM 1896 / JCM 5824 / BCRC 10623 / CCUG 4943 / NCTC 11153</strain>
    </source>
</reference>
<sequence length="44" mass="5055">MSTKDIAQFTNLTIRGVETARYRIRKKLAIPGNINLVDFLIDFT</sequence>
<dbReference type="Gene3D" id="1.10.10.10">
    <property type="entry name" value="Winged helix-like DNA-binding domain superfamily/Winged helix DNA-binding domain"/>
    <property type="match status" value="1"/>
</dbReference>
<dbReference type="GO" id="GO:0003677">
    <property type="term" value="F:DNA binding"/>
    <property type="evidence" value="ECO:0007669"/>
    <property type="project" value="InterPro"/>
</dbReference>
<evidence type="ECO:0000313" key="1">
    <source>
        <dbReference type="EMBL" id="EDO11530.1"/>
    </source>
</evidence>
<dbReference type="SUPFAM" id="SSF46894">
    <property type="entry name" value="C-terminal effector domain of the bipartite response regulators"/>
    <property type="match status" value="1"/>
</dbReference>
<organism evidence="1 2">
    <name type="scientific">Bacteroides ovatus (strain ATCC 8483 / DSM 1896 / JCM 5824 / BCRC 10623 / CCUG 4943 / NCTC 11153)</name>
    <dbReference type="NCBI Taxonomy" id="411476"/>
    <lineage>
        <taxon>Bacteria</taxon>
        <taxon>Pseudomonadati</taxon>
        <taxon>Bacteroidota</taxon>
        <taxon>Bacteroidia</taxon>
        <taxon>Bacteroidales</taxon>
        <taxon>Bacteroidaceae</taxon>
        <taxon>Bacteroides</taxon>
    </lineage>
</organism>
<reference evidence="2" key="2">
    <citation type="submission" date="2007-04" db="EMBL/GenBank/DDBJ databases">
        <title>Draft genome sequence of Bacteroides ovatus (ATCC 8483).</title>
        <authorList>
            <person name="Sudarsanam P."/>
            <person name="Ley R."/>
            <person name="Guruge J."/>
            <person name="Turnbaugh P.J."/>
            <person name="Mahowald M."/>
            <person name="Liep D."/>
            <person name="Gordon J."/>
        </authorList>
    </citation>
    <scope>NUCLEOTIDE SEQUENCE [LARGE SCALE GENOMIC DNA]</scope>
    <source>
        <strain evidence="2">ATCC 8483 / DSM 1896 / JCM 5824 / BCRC 10623 / CCUG 4943 / NCTC 11153</strain>
    </source>
</reference>
<name>A0AAN3A862_BACO1</name>
<dbReference type="GO" id="GO:0006355">
    <property type="term" value="P:regulation of DNA-templated transcription"/>
    <property type="evidence" value="ECO:0007669"/>
    <property type="project" value="InterPro"/>
</dbReference>
<dbReference type="InterPro" id="IPR016032">
    <property type="entry name" value="Sig_transdc_resp-reg_C-effctor"/>
</dbReference>
<dbReference type="AlphaFoldDB" id="A0AAN3A862"/>
<comment type="caution">
    <text evidence="1">The sequence shown here is derived from an EMBL/GenBank/DDBJ whole genome shotgun (WGS) entry which is preliminary data.</text>
</comment>
<proteinExistence type="predicted"/>
<accession>A0AAN3A862</accession>
<dbReference type="InterPro" id="IPR036388">
    <property type="entry name" value="WH-like_DNA-bd_sf"/>
</dbReference>
<evidence type="ECO:0000313" key="2">
    <source>
        <dbReference type="Proteomes" id="UP000005475"/>
    </source>
</evidence>
<protein>
    <submittedName>
        <fullName evidence="1">Uncharacterized protein</fullName>
    </submittedName>
</protein>
<dbReference type="Proteomes" id="UP000005475">
    <property type="component" value="Unassembled WGS sequence"/>
</dbReference>